<evidence type="ECO:0000313" key="3">
    <source>
        <dbReference type="Proteomes" id="UP000639419"/>
    </source>
</evidence>
<dbReference type="Proteomes" id="UP000639419">
    <property type="component" value="Unassembled WGS sequence"/>
</dbReference>
<evidence type="ECO:0000256" key="1">
    <source>
        <dbReference type="SAM" id="MobiDB-lite"/>
    </source>
</evidence>
<feature type="region of interest" description="Disordered" evidence="1">
    <location>
        <begin position="56"/>
        <end position="75"/>
    </location>
</feature>
<sequence length="119" mass="12365">MKAGTSSSAASLSRAATETMRPLGRAFAAPTGMMPGKAVEPRDGPMRAPLRIQGTETGVFPGALPDGSGRTGRFGSRFPGQEMIARHMHVPEAEGAGLGPANGPIRRNPLSAPFLADRR</sequence>
<feature type="region of interest" description="Disordered" evidence="1">
    <location>
        <begin position="93"/>
        <end position="119"/>
    </location>
</feature>
<dbReference type="RefSeq" id="WP_174438293.1">
    <property type="nucleotide sequence ID" value="NZ_BAABCC010000045.1"/>
</dbReference>
<feature type="region of interest" description="Disordered" evidence="1">
    <location>
        <begin position="25"/>
        <end position="49"/>
    </location>
</feature>
<reference evidence="2 3" key="1">
    <citation type="submission" date="2019-10" db="EMBL/GenBank/DDBJ databases">
        <title>Genome sequence of Azospirillum formosense CC-Nfb-7.</title>
        <authorList>
            <person name="Ambrosini A."/>
            <person name="Sant'Anna F.H."/>
            <person name="Cassan F.D."/>
            <person name="Souza E.M."/>
            <person name="Passaglia L.M.P."/>
        </authorList>
    </citation>
    <scope>NUCLEOTIDE SEQUENCE [LARGE SCALE GENOMIC DNA]</scope>
    <source>
        <strain evidence="2 3">CC-NFb-7</strain>
    </source>
</reference>
<gene>
    <name evidence="2" type="ORF">GBZ26_07465</name>
</gene>
<protein>
    <submittedName>
        <fullName evidence="2">Uncharacterized protein</fullName>
    </submittedName>
</protein>
<accession>A0ABX2L1I5</accession>
<name>A0ABX2L1I5_9PROT</name>
<dbReference type="EMBL" id="WHOR01000036">
    <property type="protein sequence ID" value="NUB19050.1"/>
    <property type="molecule type" value="Genomic_DNA"/>
</dbReference>
<comment type="caution">
    <text evidence="2">The sequence shown here is derived from an EMBL/GenBank/DDBJ whole genome shotgun (WGS) entry which is preliminary data.</text>
</comment>
<keyword evidence="3" id="KW-1185">Reference proteome</keyword>
<evidence type="ECO:0000313" key="2">
    <source>
        <dbReference type="EMBL" id="NUB19050.1"/>
    </source>
</evidence>
<proteinExistence type="predicted"/>
<organism evidence="2 3">
    <name type="scientific">Azospirillum formosense</name>
    <dbReference type="NCBI Taxonomy" id="861533"/>
    <lineage>
        <taxon>Bacteria</taxon>
        <taxon>Pseudomonadati</taxon>
        <taxon>Pseudomonadota</taxon>
        <taxon>Alphaproteobacteria</taxon>
        <taxon>Rhodospirillales</taxon>
        <taxon>Azospirillaceae</taxon>
        <taxon>Azospirillum</taxon>
    </lineage>
</organism>